<feature type="domain" description="Chromo" evidence="4">
    <location>
        <begin position="26"/>
        <end position="85"/>
    </location>
</feature>
<evidence type="ECO:0000313" key="6">
    <source>
        <dbReference type="Proteomes" id="UP000242715"/>
    </source>
</evidence>
<feature type="compositionally biased region" description="Basic residues" evidence="3">
    <location>
        <begin position="78"/>
        <end position="87"/>
    </location>
</feature>
<dbReference type="Pfam" id="PF00385">
    <property type="entry name" value="Chromo"/>
    <property type="match status" value="1"/>
</dbReference>
<dbReference type="OrthoDB" id="1918685at2759"/>
<dbReference type="Proteomes" id="UP000242715">
    <property type="component" value="Unassembled WGS sequence"/>
</dbReference>
<evidence type="ECO:0000313" key="5">
    <source>
        <dbReference type="EMBL" id="GAU29207.1"/>
    </source>
</evidence>
<dbReference type="GO" id="GO:0031507">
    <property type="term" value="P:heterochromatin formation"/>
    <property type="evidence" value="ECO:0007669"/>
    <property type="project" value="InterPro"/>
</dbReference>
<dbReference type="InterPro" id="IPR023779">
    <property type="entry name" value="Chromodomain_CS"/>
</dbReference>
<dbReference type="GO" id="GO:0005634">
    <property type="term" value="C:nucleus"/>
    <property type="evidence" value="ECO:0007669"/>
    <property type="project" value="UniProtKB-SubCell"/>
</dbReference>
<accession>A0A2Z6NHJ7</accession>
<dbReference type="CDD" id="cd00024">
    <property type="entry name" value="CD_CSD"/>
    <property type="match status" value="1"/>
</dbReference>
<dbReference type="PANTHER" id="PTHR47240:SF2">
    <property type="entry name" value="CHROMO DOMAIN-CONTAINING PROTEIN LHP1"/>
    <property type="match status" value="1"/>
</dbReference>
<dbReference type="PRINTS" id="PR00504">
    <property type="entry name" value="CHROMODOMAIN"/>
</dbReference>
<name>A0A2Z6NHJ7_TRISU</name>
<proteinExistence type="predicted"/>
<sequence>MFQKITLKAPKDVPAVNFPSLDDGFYEAESICQKRTRKGKVEYLVKWFGWDETDNTWEPRENLVCAADLVEDFEKRKGSEKHRMLKRKHDDRSVNALEEDTMKASEKRSSAKNQKLKCKHGDGSSLGITKRVIDDRSANALEGDTTHALESRLGPGKFWGRTVVYKQGDN</sequence>
<dbReference type="InterPro" id="IPR017984">
    <property type="entry name" value="Chromo_dom_subgr"/>
</dbReference>
<dbReference type="PROSITE" id="PS00598">
    <property type="entry name" value="CHROMO_1"/>
    <property type="match status" value="1"/>
</dbReference>
<feature type="compositionally biased region" description="Basic and acidic residues" evidence="3">
    <location>
        <begin position="100"/>
        <end position="109"/>
    </location>
</feature>
<dbReference type="InterPro" id="IPR044251">
    <property type="entry name" value="LHP1-like"/>
</dbReference>
<feature type="region of interest" description="Disordered" evidence="3">
    <location>
        <begin position="77"/>
        <end position="130"/>
    </location>
</feature>
<dbReference type="Gene3D" id="2.40.50.40">
    <property type="match status" value="1"/>
</dbReference>
<dbReference type="InterPro" id="IPR023780">
    <property type="entry name" value="Chromo_domain"/>
</dbReference>
<evidence type="ECO:0000259" key="4">
    <source>
        <dbReference type="PROSITE" id="PS50013"/>
    </source>
</evidence>
<dbReference type="SUPFAM" id="SSF54160">
    <property type="entry name" value="Chromo domain-like"/>
    <property type="match status" value="1"/>
</dbReference>
<dbReference type="EMBL" id="DF973390">
    <property type="protein sequence ID" value="GAU29207.1"/>
    <property type="molecule type" value="Genomic_DNA"/>
</dbReference>
<dbReference type="InterPro" id="IPR016197">
    <property type="entry name" value="Chromo-like_dom_sf"/>
</dbReference>
<dbReference type="SMART" id="SM00298">
    <property type="entry name" value="CHROMO"/>
    <property type="match status" value="1"/>
</dbReference>
<comment type="subcellular location">
    <subcellularLocation>
        <location evidence="1">Nucleus</location>
    </subcellularLocation>
</comment>
<keyword evidence="6" id="KW-1185">Reference proteome</keyword>
<dbReference type="PANTHER" id="PTHR47240">
    <property type="entry name" value="CHROMO DOMAIN-CONTAINING PROTEIN LHP1"/>
    <property type="match status" value="1"/>
</dbReference>
<gene>
    <name evidence="5" type="ORF">TSUD_361970</name>
</gene>
<dbReference type="PROSITE" id="PS50013">
    <property type="entry name" value="CHROMO_2"/>
    <property type="match status" value="1"/>
</dbReference>
<keyword evidence="2" id="KW-0539">Nucleus</keyword>
<dbReference type="InterPro" id="IPR000953">
    <property type="entry name" value="Chromo/chromo_shadow_dom"/>
</dbReference>
<evidence type="ECO:0000256" key="3">
    <source>
        <dbReference type="SAM" id="MobiDB-lite"/>
    </source>
</evidence>
<evidence type="ECO:0000256" key="1">
    <source>
        <dbReference type="ARBA" id="ARBA00004123"/>
    </source>
</evidence>
<evidence type="ECO:0000256" key="2">
    <source>
        <dbReference type="ARBA" id="ARBA00023242"/>
    </source>
</evidence>
<protein>
    <recommendedName>
        <fullName evidence="4">Chromo domain-containing protein</fullName>
    </recommendedName>
</protein>
<dbReference type="AlphaFoldDB" id="A0A2Z6NHJ7"/>
<reference evidence="6" key="1">
    <citation type="journal article" date="2017" name="Front. Plant Sci.">
        <title>Climate Clever Clovers: New Paradigm to Reduce the Environmental Footprint of Ruminants by Breeding Low Methanogenic Forages Utilizing Haplotype Variation.</title>
        <authorList>
            <person name="Kaur P."/>
            <person name="Appels R."/>
            <person name="Bayer P.E."/>
            <person name="Keeble-Gagnere G."/>
            <person name="Wang J."/>
            <person name="Hirakawa H."/>
            <person name="Shirasawa K."/>
            <person name="Vercoe P."/>
            <person name="Stefanova K."/>
            <person name="Durmic Z."/>
            <person name="Nichols P."/>
            <person name="Revell C."/>
            <person name="Isobe S.N."/>
            <person name="Edwards D."/>
            <person name="Erskine W."/>
        </authorList>
    </citation>
    <scope>NUCLEOTIDE SEQUENCE [LARGE SCALE GENOMIC DNA]</scope>
    <source>
        <strain evidence="6">cv. Daliak</strain>
    </source>
</reference>
<organism evidence="5 6">
    <name type="scientific">Trifolium subterraneum</name>
    <name type="common">Subterranean clover</name>
    <dbReference type="NCBI Taxonomy" id="3900"/>
    <lineage>
        <taxon>Eukaryota</taxon>
        <taxon>Viridiplantae</taxon>
        <taxon>Streptophyta</taxon>
        <taxon>Embryophyta</taxon>
        <taxon>Tracheophyta</taxon>
        <taxon>Spermatophyta</taxon>
        <taxon>Magnoliopsida</taxon>
        <taxon>eudicotyledons</taxon>
        <taxon>Gunneridae</taxon>
        <taxon>Pentapetalae</taxon>
        <taxon>rosids</taxon>
        <taxon>fabids</taxon>
        <taxon>Fabales</taxon>
        <taxon>Fabaceae</taxon>
        <taxon>Papilionoideae</taxon>
        <taxon>50 kb inversion clade</taxon>
        <taxon>NPAAA clade</taxon>
        <taxon>Hologalegina</taxon>
        <taxon>IRL clade</taxon>
        <taxon>Trifolieae</taxon>
        <taxon>Trifolium</taxon>
    </lineage>
</organism>